<dbReference type="PROSITE" id="PS50231">
    <property type="entry name" value="RICIN_B_LECTIN"/>
    <property type="match status" value="1"/>
</dbReference>
<sequence length="235" mass="26040">MGGVKEQTAIASCRLGPGGQIETDSTPYRLRVNSICIRDSSRRRGQRSRRPRPGFGHWRSVGQGPCSPRRRTIMRLALRLAVSAVVLALAAVSPASAADQQEPPDMSTVQLRQAFDHYGHKCLDSNAAGAAYMSPCNTNNGYQRWVWVTIGGPLVLRNEATNRCLDSDGNGNLYTSPCGSVNPYQEWNVLHRRTGLYDFENVSTHKCVASNFEGRAFTDRCDPLELGYWYVDEVS</sequence>
<feature type="transmembrane region" description="Helical" evidence="2">
    <location>
        <begin position="76"/>
        <end position="97"/>
    </location>
</feature>
<dbReference type="Pfam" id="PF00652">
    <property type="entry name" value="Ricin_B_lectin"/>
    <property type="match status" value="1"/>
</dbReference>
<dbReference type="InterPro" id="IPR035992">
    <property type="entry name" value="Ricin_B-like_lectins"/>
</dbReference>
<evidence type="ECO:0000256" key="1">
    <source>
        <dbReference type="SAM" id="MobiDB-lite"/>
    </source>
</evidence>
<reference evidence="4 5" key="1">
    <citation type="submission" date="2018-08" db="EMBL/GenBank/DDBJ databases">
        <title>Streptomyces NEAU-D10 sp. nov., a novel Actinomycete isolated from soil.</title>
        <authorList>
            <person name="Jin L."/>
        </authorList>
    </citation>
    <scope>NUCLEOTIDE SEQUENCE [LARGE SCALE GENOMIC DNA]</scope>
    <source>
        <strain evidence="4 5">NEAU-D10</strain>
    </source>
</reference>
<feature type="compositionally biased region" description="Basic residues" evidence="1">
    <location>
        <begin position="41"/>
        <end position="52"/>
    </location>
</feature>
<dbReference type="OrthoDB" id="3534750at2"/>
<evidence type="ECO:0000313" key="5">
    <source>
        <dbReference type="Proteomes" id="UP000262477"/>
    </source>
</evidence>
<keyword evidence="2" id="KW-0812">Transmembrane</keyword>
<keyword evidence="2" id="KW-0472">Membrane</keyword>
<protein>
    <recommendedName>
        <fullName evidence="3">Ricin B lectin domain-containing protein</fullName>
    </recommendedName>
</protein>
<proteinExistence type="predicted"/>
<keyword evidence="5" id="KW-1185">Reference proteome</keyword>
<keyword evidence="2" id="KW-1133">Transmembrane helix</keyword>
<feature type="region of interest" description="Disordered" evidence="1">
    <location>
        <begin position="39"/>
        <end position="63"/>
    </location>
</feature>
<accession>A0A371PYN7</accession>
<dbReference type="Proteomes" id="UP000262477">
    <property type="component" value="Unassembled WGS sequence"/>
</dbReference>
<organism evidence="4 5">
    <name type="scientific">Streptomyces inhibens</name>
    <dbReference type="NCBI Taxonomy" id="2293571"/>
    <lineage>
        <taxon>Bacteria</taxon>
        <taxon>Bacillati</taxon>
        <taxon>Actinomycetota</taxon>
        <taxon>Actinomycetes</taxon>
        <taxon>Kitasatosporales</taxon>
        <taxon>Streptomycetaceae</taxon>
        <taxon>Streptomyces</taxon>
    </lineage>
</organism>
<name>A0A371PYN7_STRIH</name>
<dbReference type="AlphaFoldDB" id="A0A371PYN7"/>
<evidence type="ECO:0000259" key="3">
    <source>
        <dbReference type="Pfam" id="PF00652"/>
    </source>
</evidence>
<dbReference type="CDD" id="cd23415">
    <property type="entry name" value="beta-trefoil_Ricin_AH"/>
    <property type="match status" value="1"/>
</dbReference>
<evidence type="ECO:0000313" key="4">
    <source>
        <dbReference type="EMBL" id="REK87213.1"/>
    </source>
</evidence>
<gene>
    <name evidence="4" type="ORF">DY245_27875</name>
</gene>
<comment type="caution">
    <text evidence="4">The sequence shown here is derived from an EMBL/GenBank/DDBJ whole genome shotgun (WGS) entry which is preliminary data.</text>
</comment>
<evidence type="ECO:0000256" key="2">
    <source>
        <dbReference type="SAM" id="Phobius"/>
    </source>
</evidence>
<feature type="domain" description="Ricin B lectin" evidence="3">
    <location>
        <begin position="112"/>
        <end position="187"/>
    </location>
</feature>
<dbReference type="Gene3D" id="2.80.10.50">
    <property type="match status" value="1"/>
</dbReference>
<dbReference type="EMBL" id="QUAC01000223">
    <property type="protein sequence ID" value="REK87213.1"/>
    <property type="molecule type" value="Genomic_DNA"/>
</dbReference>
<dbReference type="InterPro" id="IPR000772">
    <property type="entry name" value="Ricin_B_lectin"/>
</dbReference>
<dbReference type="SUPFAM" id="SSF50370">
    <property type="entry name" value="Ricin B-like lectins"/>
    <property type="match status" value="1"/>
</dbReference>